<dbReference type="PANTHER" id="PTHR42865">
    <property type="entry name" value="PROTON/GLUTAMATE-ASPARTATE SYMPORTER"/>
    <property type="match status" value="1"/>
</dbReference>
<evidence type="ECO:0000256" key="4">
    <source>
        <dbReference type="ARBA" id="ARBA00022692"/>
    </source>
</evidence>
<accession>A0A1H2SJV7</accession>
<dbReference type="OrthoDB" id="9766690at2"/>
<keyword evidence="2" id="KW-0813">Transport</keyword>
<evidence type="ECO:0000256" key="7">
    <source>
        <dbReference type="SAM" id="Phobius"/>
    </source>
</evidence>
<reference evidence="8 9" key="1">
    <citation type="submission" date="2016-10" db="EMBL/GenBank/DDBJ databases">
        <authorList>
            <person name="de Groot N.N."/>
        </authorList>
    </citation>
    <scope>NUCLEOTIDE SEQUENCE [LARGE SCALE GENOMIC DNA]</scope>
    <source>
        <strain evidence="8 9">CGMCC 1.7059</strain>
    </source>
</reference>
<dbReference type="AlphaFoldDB" id="A0A1H2SJV7"/>
<feature type="transmembrane region" description="Helical" evidence="7">
    <location>
        <begin position="383"/>
        <end position="406"/>
    </location>
</feature>
<dbReference type="PANTHER" id="PTHR42865:SF7">
    <property type="entry name" value="PROTON_GLUTAMATE-ASPARTATE SYMPORTER"/>
    <property type="match status" value="1"/>
</dbReference>
<dbReference type="Proteomes" id="UP000199675">
    <property type="component" value="Unassembled WGS sequence"/>
</dbReference>
<keyword evidence="4 7" id="KW-0812">Transmembrane</keyword>
<evidence type="ECO:0000256" key="2">
    <source>
        <dbReference type="ARBA" id="ARBA00022448"/>
    </source>
</evidence>
<feature type="transmembrane region" description="Helical" evidence="7">
    <location>
        <begin position="330"/>
        <end position="351"/>
    </location>
</feature>
<feature type="transmembrane region" description="Helical" evidence="7">
    <location>
        <begin position="29"/>
        <end position="52"/>
    </location>
</feature>
<evidence type="ECO:0000313" key="8">
    <source>
        <dbReference type="EMBL" id="SDW31870.1"/>
    </source>
</evidence>
<sequence length="443" mass="46125">MHSQESALRYPRPLRHLSVYLSGLVQGRLWLKVLVGMLLGLVVGTLLGPSVGLVEPETGATLGNWLAFPGQLFLATIQMIVIPLVIASVVRGLAASENLNQLRRLGLRVIAFFIVTTAIAATIGLWVGSVISPGDMLSGLTLPPATAADNTTAGLGGAVNLPEALLGLLPGNPLDAMVEGQMLQVVIFSSIVGVALVSMDPAKSRPMLDLLDSLQQVCMTVVRWAMGLAPYAVFGLMAQLTTTIGFQAMLGMASYVATVLLGLLIMLAVYLIILKVLGGDGPAEFLGKTRDVLLLAFSTSSSAAVMPLSIRTAEDKLGIRPSVSQFVIPLGATINMTGTALYQAVATMFLAQVYGVDLGLGSMALVVAMAVGASIGSPATPGVGIVILAMVLQTVGIPPSGIALIMGVDRILDMCRTAINVTGDLVTCRLMENLSGQRILDPD</sequence>
<dbReference type="Gene3D" id="1.10.3860.10">
    <property type="entry name" value="Sodium:dicarboxylate symporter"/>
    <property type="match status" value="1"/>
</dbReference>
<dbReference type="STRING" id="488533.SAMN04487960_102151"/>
<evidence type="ECO:0000256" key="5">
    <source>
        <dbReference type="ARBA" id="ARBA00022989"/>
    </source>
</evidence>
<feature type="transmembrane region" description="Helical" evidence="7">
    <location>
        <begin position="105"/>
        <end position="127"/>
    </location>
</feature>
<name>A0A1H2SJV7_9GAMM</name>
<feature type="transmembrane region" description="Helical" evidence="7">
    <location>
        <begin position="292"/>
        <end position="310"/>
    </location>
</feature>
<feature type="transmembrane region" description="Helical" evidence="7">
    <location>
        <begin position="72"/>
        <end position="93"/>
    </location>
</feature>
<feature type="transmembrane region" description="Helical" evidence="7">
    <location>
        <begin position="220"/>
        <end position="240"/>
    </location>
</feature>
<dbReference type="InterPro" id="IPR001991">
    <property type="entry name" value="Na-dicarboxylate_symporter"/>
</dbReference>
<dbReference type="GO" id="GO:0006835">
    <property type="term" value="P:dicarboxylic acid transport"/>
    <property type="evidence" value="ECO:0007669"/>
    <property type="project" value="TreeGrafter"/>
</dbReference>
<evidence type="ECO:0000256" key="3">
    <source>
        <dbReference type="ARBA" id="ARBA00022475"/>
    </source>
</evidence>
<comment type="subcellular location">
    <subcellularLocation>
        <location evidence="1">Cell membrane</location>
        <topology evidence="1">Multi-pass membrane protein</topology>
    </subcellularLocation>
</comment>
<dbReference type="SUPFAM" id="SSF118215">
    <property type="entry name" value="Proton glutamate symport protein"/>
    <property type="match status" value="1"/>
</dbReference>
<dbReference type="GO" id="GO:0005886">
    <property type="term" value="C:plasma membrane"/>
    <property type="evidence" value="ECO:0007669"/>
    <property type="project" value="UniProtKB-SubCell"/>
</dbReference>
<dbReference type="Pfam" id="PF00375">
    <property type="entry name" value="SDF"/>
    <property type="match status" value="1"/>
</dbReference>
<dbReference type="PRINTS" id="PR00173">
    <property type="entry name" value="EDTRNSPORT"/>
</dbReference>
<gene>
    <name evidence="8" type="ORF">SAMN04487960_102151</name>
</gene>
<feature type="transmembrane region" description="Helical" evidence="7">
    <location>
        <begin position="252"/>
        <end position="272"/>
    </location>
</feature>
<evidence type="ECO:0000313" key="9">
    <source>
        <dbReference type="Proteomes" id="UP000199675"/>
    </source>
</evidence>
<dbReference type="RefSeq" id="WP_091811515.1">
    <property type="nucleotide sequence ID" value="NZ_FNNE01000002.1"/>
</dbReference>
<proteinExistence type="predicted"/>
<keyword evidence="3" id="KW-1003">Cell membrane</keyword>
<evidence type="ECO:0000256" key="6">
    <source>
        <dbReference type="ARBA" id="ARBA00023136"/>
    </source>
</evidence>
<keyword evidence="9" id="KW-1185">Reference proteome</keyword>
<protein>
    <submittedName>
        <fullName evidence="8">Na+/H+-dicarboxylate symporter</fullName>
    </submittedName>
</protein>
<feature type="transmembrane region" description="Helical" evidence="7">
    <location>
        <begin position="358"/>
        <end position="377"/>
    </location>
</feature>
<organism evidence="8 9">
    <name type="scientific">Marinobacter mobilis</name>
    <dbReference type="NCBI Taxonomy" id="488533"/>
    <lineage>
        <taxon>Bacteria</taxon>
        <taxon>Pseudomonadati</taxon>
        <taxon>Pseudomonadota</taxon>
        <taxon>Gammaproteobacteria</taxon>
        <taxon>Pseudomonadales</taxon>
        <taxon>Marinobacteraceae</taxon>
        <taxon>Marinobacter</taxon>
    </lineage>
</organism>
<keyword evidence="6 7" id="KW-0472">Membrane</keyword>
<evidence type="ECO:0000256" key="1">
    <source>
        <dbReference type="ARBA" id="ARBA00004651"/>
    </source>
</evidence>
<dbReference type="GO" id="GO:0015293">
    <property type="term" value="F:symporter activity"/>
    <property type="evidence" value="ECO:0007669"/>
    <property type="project" value="UniProtKB-KW"/>
</dbReference>
<feature type="transmembrane region" description="Helical" evidence="7">
    <location>
        <begin position="182"/>
        <end position="199"/>
    </location>
</feature>
<keyword evidence="5 7" id="KW-1133">Transmembrane helix</keyword>
<dbReference type="EMBL" id="FNNE01000002">
    <property type="protein sequence ID" value="SDW31870.1"/>
    <property type="molecule type" value="Genomic_DNA"/>
</dbReference>
<dbReference type="InterPro" id="IPR036458">
    <property type="entry name" value="Na:dicarbo_symporter_sf"/>
</dbReference>